<feature type="compositionally biased region" description="Basic and acidic residues" evidence="4">
    <location>
        <begin position="55"/>
        <end position="67"/>
    </location>
</feature>
<keyword evidence="2" id="KW-0812">Transmembrane</keyword>
<evidence type="ECO:0000256" key="1">
    <source>
        <dbReference type="ARBA" id="ARBA00004370"/>
    </source>
</evidence>
<accession>W7TN91</accession>
<sequence length="396" mass="43040">MRGGVKCGIVAVGITRGRLRDLCRRNDSTRALLSVHCSLTSPLLHVHRRWTQHQMFHDGPRDKDRLSENMSKPPEHSGSQSTVPPSDATDADDRGCTEAGVIRAAVRSSINIYRSILFGSFPRRVPLKTVSKITDQVSTAWDAYSVFKGSHKEATRDIEVQNRPQHKESLGTAGLHKAQLFGQTLRSAVPHMVKSGFLGTAVFEMYETSKDTLDNALGLDKDVDGEASFSTSRDVFSLSMMGITGLISGGLAGTCHGLLYVGWEHARRLINAQHVVANVWTGTALAHSLAHASLFGSFEVLKDALLAITHARHEEPLGVFVVGAAGGLAGLVEETVSHLTPHWEKEGVSSLRAAFKRNGLPRLRVISSAALPTSLGFLAWEYGRHRVLRCAGEEEG</sequence>
<dbReference type="OrthoDB" id="203361at2759"/>
<protein>
    <submittedName>
        <fullName evidence="5">Uncharacterized protein</fullName>
    </submittedName>
</protein>
<dbReference type="InterPro" id="IPR023395">
    <property type="entry name" value="MCP_dom_sf"/>
</dbReference>
<keyword evidence="3" id="KW-0472">Membrane</keyword>
<evidence type="ECO:0000313" key="5">
    <source>
        <dbReference type="EMBL" id="EWM24953.1"/>
    </source>
</evidence>
<evidence type="ECO:0000256" key="3">
    <source>
        <dbReference type="ARBA" id="ARBA00023136"/>
    </source>
</evidence>
<evidence type="ECO:0000313" key="6">
    <source>
        <dbReference type="Proteomes" id="UP000019335"/>
    </source>
</evidence>
<proteinExistence type="predicted"/>
<comment type="subcellular location">
    <subcellularLocation>
        <location evidence="1">Membrane</location>
    </subcellularLocation>
</comment>
<dbReference type="AlphaFoldDB" id="W7TN91"/>
<comment type="caution">
    <text evidence="5">The sequence shown here is derived from an EMBL/GenBank/DDBJ whole genome shotgun (WGS) entry which is preliminary data.</text>
</comment>
<organism evidence="5 6">
    <name type="scientific">Nannochloropsis gaditana</name>
    <dbReference type="NCBI Taxonomy" id="72520"/>
    <lineage>
        <taxon>Eukaryota</taxon>
        <taxon>Sar</taxon>
        <taxon>Stramenopiles</taxon>
        <taxon>Ochrophyta</taxon>
        <taxon>Eustigmatophyceae</taxon>
        <taxon>Eustigmatales</taxon>
        <taxon>Monodopsidaceae</taxon>
        <taxon>Nannochloropsis</taxon>
    </lineage>
</organism>
<gene>
    <name evidence="5" type="ORF">Naga_100148g10</name>
</gene>
<feature type="region of interest" description="Disordered" evidence="4">
    <location>
        <begin position="54"/>
        <end position="94"/>
    </location>
</feature>
<keyword evidence="6" id="KW-1185">Reference proteome</keyword>
<name>W7TN91_9STRA</name>
<evidence type="ECO:0000256" key="4">
    <source>
        <dbReference type="SAM" id="MobiDB-lite"/>
    </source>
</evidence>
<dbReference type="GO" id="GO:0016020">
    <property type="term" value="C:membrane"/>
    <property type="evidence" value="ECO:0007669"/>
    <property type="project" value="UniProtKB-SubCell"/>
</dbReference>
<dbReference type="SUPFAM" id="SSF103506">
    <property type="entry name" value="Mitochondrial carrier"/>
    <property type="match status" value="1"/>
</dbReference>
<reference evidence="5 6" key="1">
    <citation type="journal article" date="2014" name="Mol. Plant">
        <title>Chromosome Scale Genome Assembly and Transcriptome Profiling of Nannochloropsis gaditana in Nitrogen Depletion.</title>
        <authorList>
            <person name="Corteggiani Carpinelli E."/>
            <person name="Telatin A."/>
            <person name="Vitulo N."/>
            <person name="Forcato C."/>
            <person name="D'Angelo M."/>
            <person name="Schiavon R."/>
            <person name="Vezzi A."/>
            <person name="Giacometti G.M."/>
            <person name="Morosinotto T."/>
            <person name="Valle G."/>
        </authorList>
    </citation>
    <scope>NUCLEOTIDE SEQUENCE [LARGE SCALE GENOMIC DNA]</scope>
    <source>
        <strain evidence="5 6">B-31</strain>
    </source>
</reference>
<evidence type="ECO:0000256" key="2">
    <source>
        <dbReference type="ARBA" id="ARBA00022692"/>
    </source>
</evidence>
<dbReference type="Proteomes" id="UP000019335">
    <property type="component" value="Chromosome 12"/>
</dbReference>
<dbReference type="EMBL" id="AZIL01001066">
    <property type="protein sequence ID" value="EWM24953.1"/>
    <property type="molecule type" value="Genomic_DNA"/>
</dbReference>